<dbReference type="Proteomes" id="UP000582837">
    <property type="component" value="Unassembled WGS sequence"/>
</dbReference>
<feature type="domain" description="NlpC/P60" evidence="7">
    <location>
        <begin position="41"/>
        <end position="166"/>
    </location>
</feature>
<dbReference type="PANTHER" id="PTHR47053:SF1">
    <property type="entry name" value="MUREIN DD-ENDOPEPTIDASE MEPH-RELATED"/>
    <property type="match status" value="1"/>
</dbReference>
<proteinExistence type="inferred from homology"/>
<dbReference type="Pfam" id="PF00877">
    <property type="entry name" value="NLPC_P60"/>
    <property type="match status" value="1"/>
</dbReference>
<dbReference type="AlphaFoldDB" id="A0A841GYE9"/>
<evidence type="ECO:0000259" key="7">
    <source>
        <dbReference type="PROSITE" id="PS51935"/>
    </source>
</evidence>
<keyword evidence="3 8" id="KW-0378">Hydrolase</keyword>
<dbReference type="InterPro" id="IPR038765">
    <property type="entry name" value="Papain-like_cys_pep_sf"/>
</dbReference>
<keyword evidence="6" id="KW-0732">Signal</keyword>
<evidence type="ECO:0000256" key="6">
    <source>
        <dbReference type="SAM" id="SignalP"/>
    </source>
</evidence>
<dbReference type="InterPro" id="IPR000064">
    <property type="entry name" value="NLP_P60_dom"/>
</dbReference>
<evidence type="ECO:0000256" key="3">
    <source>
        <dbReference type="ARBA" id="ARBA00022801"/>
    </source>
</evidence>
<feature type="chain" id="PRO_5032446031" evidence="6">
    <location>
        <begin position="23"/>
        <end position="194"/>
    </location>
</feature>
<evidence type="ECO:0000313" key="8">
    <source>
        <dbReference type="EMBL" id="MBB6070773.1"/>
    </source>
</evidence>
<feature type="region of interest" description="Disordered" evidence="5">
    <location>
        <begin position="174"/>
        <end position="194"/>
    </location>
</feature>
<evidence type="ECO:0000256" key="4">
    <source>
        <dbReference type="ARBA" id="ARBA00022807"/>
    </source>
</evidence>
<organism evidence="8 9">
    <name type="scientific">Longimicrobium terrae</name>
    <dbReference type="NCBI Taxonomy" id="1639882"/>
    <lineage>
        <taxon>Bacteria</taxon>
        <taxon>Pseudomonadati</taxon>
        <taxon>Gemmatimonadota</taxon>
        <taxon>Longimicrobiia</taxon>
        <taxon>Longimicrobiales</taxon>
        <taxon>Longimicrobiaceae</taxon>
        <taxon>Longimicrobium</taxon>
    </lineage>
</organism>
<dbReference type="GO" id="GO:0006508">
    <property type="term" value="P:proteolysis"/>
    <property type="evidence" value="ECO:0007669"/>
    <property type="project" value="UniProtKB-KW"/>
</dbReference>
<dbReference type="PANTHER" id="PTHR47053">
    <property type="entry name" value="MUREIN DD-ENDOPEPTIDASE MEPH-RELATED"/>
    <property type="match status" value="1"/>
</dbReference>
<evidence type="ECO:0000256" key="1">
    <source>
        <dbReference type="ARBA" id="ARBA00007074"/>
    </source>
</evidence>
<protein>
    <submittedName>
        <fullName evidence="8">Cell wall-associated NlpC family hydrolase</fullName>
    </submittedName>
</protein>
<dbReference type="PROSITE" id="PS51935">
    <property type="entry name" value="NLPC_P60"/>
    <property type="match status" value="1"/>
</dbReference>
<reference evidence="8 9" key="1">
    <citation type="submission" date="2020-08" db="EMBL/GenBank/DDBJ databases">
        <title>Genomic Encyclopedia of Type Strains, Phase IV (KMG-IV): sequencing the most valuable type-strain genomes for metagenomic binning, comparative biology and taxonomic classification.</title>
        <authorList>
            <person name="Goeker M."/>
        </authorList>
    </citation>
    <scope>NUCLEOTIDE SEQUENCE [LARGE SCALE GENOMIC DNA]</scope>
    <source>
        <strain evidence="8 9">DSM 29007</strain>
    </source>
</reference>
<dbReference type="EMBL" id="JACHIA010000005">
    <property type="protein sequence ID" value="MBB6070773.1"/>
    <property type="molecule type" value="Genomic_DNA"/>
</dbReference>
<dbReference type="RefSeq" id="WP_170034693.1">
    <property type="nucleotide sequence ID" value="NZ_JABDTL010000001.1"/>
</dbReference>
<feature type="signal peptide" evidence="6">
    <location>
        <begin position="1"/>
        <end position="22"/>
    </location>
</feature>
<comment type="similarity">
    <text evidence="1">Belongs to the peptidase C40 family.</text>
</comment>
<dbReference type="InterPro" id="IPR051202">
    <property type="entry name" value="Peptidase_C40"/>
</dbReference>
<dbReference type="SUPFAM" id="SSF54001">
    <property type="entry name" value="Cysteine proteinases"/>
    <property type="match status" value="1"/>
</dbReference>
<name>A0A841GYE9_9BACT</name>
<dbReference type="GO" id="GO:0008234">
    <property type="term" value="F:cysteine-type peptidase activity"/>
    <property type="evidence" value="ECO:0007669"/>
    <property type="project" value="UniProtKB-KW"/>
</dbReference>
<keyword evidence="9" id="KW-1185">Reference proteome</keyword>
<accession>A0A841GYE9</accession>
<keyword evidence="2" id="KW-0645">Protease</keyword>
<dbReference type="Gene3D" id="3.90.1720.10">
    <property type="entry name" value="endopeptidase domain like (from Nostoc punctiforme)"/>
    <property type="match status" value="1"/>
</dbReference>
<gene>
    <name evidence="8" type="ORF">HNQ61_002394</name>
</gene>
<evidence type="ECO:0000256" key="5">
    <source>
        <dbReference type="SAM" id="MobiDB-lite"/>
    </source>
</evidence>
<comment type="caution">
    <text evidence="8">The sequence shown here is derived from an EMBL/GenBank/DDBJ whole genome shotgun (WGS) entry which is preliminary data.</text>
</comment>
<sequence>MQSRGLALRALMLAVLTVPAIAAAQEGPRRAPSAGPRFSIEARRDSVVSMARQQLGRRYVFGGTSPRGFDCSGFTQYLMRAFDVNLPRTAAAQAQVGREVPRDRSMLRPGDILTFGRGGRVTHVGVYVGNGRYVHASSGQGQIVESSLDRPANSLVRAWMGVRRFMAGDSGESVAQRALAPQPSSTPMPLRRGG</sequence>
<keyword evidence="4" id="KW-0788">Thiol protease</keyword>
<evidence type="ECO:0000313" key="9">
    <source>
        <dbReference type="Proteomes" id="UP000582837"/>
    </source>
</evidence>
<evidence type="ECO:0000256" key="2">
    <source>
        <dbReference type="ARBA" id="ARBA00022670"/>
    </source>
</evidence>